<protein>
    <submittedName>
        <fullName evidence="2">Chromosome partitioning protein</fullName>
    </submittedName>
</protein>
<dbReference type="Proteomes" id="UP000199643">
    <property type="component" value="Unassembled WGS sequence"/>
</dbReference>
<sequence length="247" mass="27233">MKTIAILNHKGGTGKTTSALNIGAGLARLKKKTLLIDIDPQTNLTEGLGVRDIKTSIYNSIRDGIDLPIEKINEYLDLVPSSLELVGAELELVSRLARESILKNLLKKLKTDYDYIVIDCPPALGMLTINALVPADTVLIPLEAEYYAYRGIDRMVSIISDVRTHYNETLTIGGVFITKCNPKRLLTEHITESVQKHFGDKLLNSKIRVNVALAEAPIQGKDIFEYAPGSNGATDYENLVNEILTKI</sequence>
<keyword evidence="3" id="KW-1185">Reference proteome</keyword>
<reference evidence="3" key="1">
    <citation type="submission" date="2016-10" db="EMBL/GenBank/DDBJ databases">
        <authorList>
            <person name="Varghese N."/>
            <person name="Submissions S."/>
        </authorList>
    </citation>
    <scope>NUCLEOTIDE SEQUENCE [LARGE SCALE GENOMIC DNA]</scope>
    <source>
        <strain evidence="3">DSM 17933</strain>
    </source>
</reference>
<proteinExistence type="predicted"/>
<accession>A0A1G8DAF2</accession>
<evidence type="ECO:0000259" key="1">
    <source>
        <dbReference type="Pfam" id="PF13614"/>
    </source>
</evidence>
<evidence type="ECO:0000313" key="3">
    <source>
        <dbReference type="Proteomes" id="UP000199643"/>
    </source>
</evidence>
<dbReference type="OrthoDB" id="9815116at2"/>
<dbReference type="PANTHER" id="PTHR13696:SF99">
    <property type="entry name" value="COBYRINIC ACID AC-DIAMIDE SYNTHASE"/>
    <property type="match status" value="1"/>
</dbReference>
<dbReference type="SUPFAM" id="SSF52540">
    <property type="entry name" value="P-loop containing nucleoside triphosphate hydrolases"/>
    <property type="match status" value="1"/>
</dbReference>
<dbReference type="CDD" id="cd02042">
    <property type="entry name" value="ParAB_family"/>
    <property type="match status" value="1"/>
</dbReference>
<organism evidence="2 3">
    <name type="scientific">Pedobacter terrae</name>
    <dbReference type="NCBI Taxonomy" id="405671"/>
    <lineage>
        <taxon>Bacteria</taxon>
        <taxon>Pseudomonadati</taxon>
        <taxon>Bacteroidota</taxon>
        <taxon>Sphingobacteriia</taxon>
        <taxon>Sphingobacteriales</taxon>
        <taxon>Sphingobacteriaceae</taxon>
        <taxon>Pedobacter</taxon>
    </lineage>
</organism>
<dbReference type="Pfam" id="PF13614">
    <property type="entry name" value="AAA_31"/>
    <property type="match status" value="1"/>
</dbReference>
<dbReference type="InterPro" id="IPR025669">
    <property type="entry name" value="AAA_dom"/>
</dbReference>
<gene>
    <name evidence="2" type="ORF">SAMN05421827_12854</name>
</gene>
<dbReference type="PANTHER" id="PTHR13696">
    <property type="entry name" value="P-LOOP CONTAINING NUCLEOSIDE TRIPHOSPHATE HYDROLASE"/>
    <property type="match status" value="1"/>
</dbReference>
<dbReference type="FunFam" id="3.40.50.300:FF:000285">
    <property type="entry name" value="Sporulation initiation inhibitor Soj"/>
    <property type="match status" value="1"/>
</dbReference>
<name>A0A1G8DAF2_9SPHI</name>
<dbReference type="AlphaFoldDB" id="A0A1G8DAF2"/>
<dbReference type="PIRSF" id="PIRSF009320">
    <property type="entry name" value="Nuc_binding_HP_1000"/>
    <property type="match status" value="1"/>
</dbReference>
<dbReference type="InterPro" id="IPR027417">
    <property type="entry name" value="P-loop_NTPase"/>
</dbReference>
<dbReference type="InterPro" id="IPR050678">
    <property type="entry name" value="DNA_Partitioning_ATPase"/>
</dbReference>
<evidence type="ECO:0000313" key="2">
    <source>
        <dbReference type="EMBL" id="SDH54280.1"/>
    </source>
</evidence>
<dbReference type="EMBL" id="FNCH01000028">
    <property type="protein sequence ID" value="SDH54280.1"/>
    <property type="molecule type" value="Genomic_DNA"/>
</dbReference>
<feature type="domain" description="AAA" evidence="1">
    <location>
        <begin position="1"/>
        <end position="172"/>
    </location>
</feature>
<dbReference type="RefSeq" id="WP_090504178.1">
    <property type="nucleotide sequence ID" value="NZ_FNCH01000028.1"/>
</dbReference>
<dbReference type="STRING" id="405671.SAMN05421827_12854"/>
<dbReference type="Gene3D" id="3.40.50.300">
    <property type="entry name" value="P-loop containing nucleotide triphosphate hydrolases"/>
    <property type="match status" value="1"/>
</dbReference>